<sequence length="687" mass="78337">MFKNVTISFLLLFSFNVASEEFYELPNEVWSCWGDTPTFSISPNGKYLAIMRSPREDVCDIEQDKIKGVEDEMTYQSLTFIDLETMQSRVFSDGVGEKSIYGFQWVSDDRFIYRPGLTNAKGRNMNSLVTFAVNVDGSKRKIIGKQEMKGGQGSWTNISVVDRLDADPDHVIVTSNERRAFRSDFYKMNIMTGKKKLLAIGFVPKNAKGDRVYGTYRDQDGYPIATLVDESLDRVIYTYNKDTQDWSEHVRFTCQQPSFTPIAATNKGWLVTGSKFSPSGELIEYNDTNALYLYDPETKEFSEKLYQDPNYDVGGFTGTCRNASGSAGVDYDTRELLYVTYEAQEPVNVYFDEEIAQIYNGLEAVFPNEWVRPVTRDKDRNKMVIRVSSPSNPGDYYFYNRETAQIIPLYNYAPWIDRKIMAETIPVKYTARDGLVIPAYLTLTKKKTERNYMIVLPHGGPNTKQGIGFDWWTQFFANKGYNVLKMDFRGSTGLGTNHYVLGNTQWGKKMQDDITDGVLWAIENGYADKDRVCIAGASYGGYATMAGLTFTPDLYRCGINSVGVVNQQKLLENYTSKSSVFNSWEDEAKLEWGNLSSEEGKKYADETSPSLYVKNIKAPVLVLQGTNDRIVPPEHARELIRKLEKEGKTYMSMFQAQEGHCVKCRGELATLEYFDIQEEFLEKYLEN</sequence>
<dbReference type="InterPro" id="IPR029058">
    <property type="entry name" value="AB_hydrolase_fold"/>
</dbReference>
<evidence type="ECO:0000313" key="3">
    <source>
        <dbReference type="EMBL" id="EJP72097.1"/>
    </source>
</evidence>
<dbReference type="HOGENOM" id="CLU_008615_3_1_6"/>
<keyword evidence="1" id="KW-0378">Hydrolase</keyword>
<protein>
    <submittedName>
        <fullName evidence="3">Peptidase S9 prolyl oligopeptidase</fullName>
    </submittedName>
</protein>
<evidence type="ECO:0000313" key="4">
    <source>
        <dbReference type="Proteomes" id="UP000010305"/>
    </source>
</evidence>
<dbReference type="SUPFAM" id="SSF82171">
    <property type="entry name" value="DPP6 N-terminal domain-like"/>
    <property type="match status" value="1"/>
</dbReference>
<dbReference type="InterPro" id="IPR001375">
    <property type="entry name" value="Peptidase_S9_cat"/>
</dbReference>
<dbReference type="SUPFAM" id="SSF53474">
    <property type="entry name" value="alpha/beta-Hydrolases"/>
    <property type="match status" value="1"/>
</dbReference>
<dbReference type="Gene3D" id="3.40.50.1820">
    <property type="entry name" value="alpha/beta hydrolase"/>
    <property type="match status" value="1"/>
</dbReference>
<dbReference type="GO" id="GO:0006508">
    <property type="term" value="P:proteolysis"/>
    <property type="evidence" value="ECO:0007669"/>
    <property type="project" value="InterPro"/>
</dbReference>
<dbReference type="EMBL" id="JH611156">
    <property type="protein sequence ID" value="EJP72097.1"/>
    <property type="molecule type" value="Genomic_DNA"/>
</dbReference>
<evidence type="ECO:0000256" key="1">
    <source>
        <dbReference type="ARBA" id="ARBA00022801"/>
    </source>
</evidence>
<feature type="domain" description="Peptidase S9 prolyl oligopeptidase catalytic" evidence="2">
    <location>
        <begin position="469"/>
        <end position="685"/>
    </location>
</feature>
<gene>
    <name evidence="3" type="ORF">NT01SARS_0585</name>
</gene>
<dbReference type="PANTHER" id="PTHR42776:SF27">
    <property type="entry name" value="DIPEPTIDYL PEPTIDASE FAMILY MEMBER 6"/>
    <property type="match status" value="1"/>
</dbReference>
<organism evidence="3 4">
    <name type="scientific">SAR86 cluster bacterium SAR86A</name>
    <dbReference type="NCBI Taxonomy" id="1123866"/>
    <lineage>
        <taxon>Bacteria</taxon>
        <taxon>Pseudomonadati</taxon>
        <taxon>Pseudomonadota</taxon>
        <taxon>Gammaproteobacteria</taxon>
        <taxon>SAR86 cluster</taxon>
    </lineage>
</organism>
<dbReference type="Pfam" id="PF00326">
    <property type="entry name" value="Peptidase_S9"/>
    <property type="match status" value="1"/>
</dbReference>
<proteinExistence type="predicted"/>
<dbReference type="AlphaFoldDB" id="J4V0E6"/>
<dbReference type="STRING" id="1123866.NT01SARS_0585"/>
<name>J4V0E6_9GAMM</name>
<dbReference type="PANTHER" id="PTHR42776">
    <property type="entry name" value="SERINE PEPTIDASE S9 FAMILY MEMBER"/>
    <property type="match status" value="1"/>
</dbReference>
<dbReference type="Proteomes" id="UP000010305">
    <property type="component" value="Unassembled WGS sequence"/>
</dbReference>
<accession>J4V0E6</accession>
<evidence type="ECO:0000259" key="2">
    <source>
        <dbReference type="Pfam" id="PF00326"/>
    </source>
</evidence>
<reference evidence="3 4" key="1">
    <citation type="journal article" date="2012" name="ISME J.">
        <title>Genomic insights to SAR86, an abundant and uncultivated marine bacterial lineage.</title>
        <authorList>
            <person name="Dupont C.L."/>
            <person name="Rusch D.B."/>
            <person name="Yooseph S."/>
            <person name="Lombardo M.J."/>
            <person name="Richter R.A."/>
            <person name="Valas R."/>
            <person name="Novotny M."/>
            <person name="Yee-Greenbaum J."/>
            <person name="Selengut J.D."/>
            <person name="Haft D.H."/>
            <person name="Halpern A.L."/>
            <person name="Lasken R.S."/>
            <person name="Nealson K."/>
            <person name="Friedman R."/>
            <person name="Venter J.C."/>
        </authorList>
    </citation>
    <scope>NUCLEOTIDE SEQUENCE [LARGE SCALE GENOMIC DNA]</scope>
</reference>
<dbReference type="GO" id="GO:0004252">
    <property type="term" value="F:serine-type endopeptidase activity"/>
    <property type="evidence" value="ECO:0007669"/>
    <property type="project" value="TreeGrafter"/>
</dbReference>